<keyword evidence="1" id="KW-1133">Transmembrane helix</keyword>
<feature type="transmembrane region" description="Helical" evidence="1">
    <location>
        <begin position="16"/>
        <end position="35"/>
    </location>
</feature>
<evidence type="ECO:0000313" key="3">
    <source>
        <dbReference type="Proteomes" id="UP000324800"/>
    </source>
</evidence>
<protein>
    <submittedName>
        <fullName evidence="2">Uncharacterized protein</fullName>
    </submittedName>
</protein>
<accession>A0A5J4VB42</accession>
<dbReference type="Proteomes" id="UP000324800">
    <property type="component" value="Unassembled WGS sequence"/>
</dbReference>
<comment type="caution">
    <text evidence="2">The sequence shown here is derived from an EMBL/GenBank/DDBJ whole genome shotgun (WGS) entry which is preliminary data.</text>
</comment>
<dbReference type="EMBL" id="SNRW01008388">
    <property type="protein sequence ID" value="KAA6379604.1"/>
    <property type="molecule type" value="Genomic_DNA"/>
</dbReference>
<dbReference type="AlphaFoldDB" id="A0A5J4VB42"/>
<sequence>MQLVLVQEEVDLSLEMSLQFAIVIITKVIRLLVIIDQEKDQQVLIINLNQVMQQSTESILELVLLIMDEYLVMMKKLYSVLTIITIIVILPIVRHLVEVIEVLIIMLYLVTQEAVGVIKVRVLKLLEGIVITTVT</sequence>
<feature type="transmembrane region" description="Helical" evidence="1">
    <location>
        <begin position="77"/>
        <end position="93"/>
    </location>
</feature>
<gene>
    <name evidence="2" type="ORF">EZS28_024869</name>
</gene>
<evidence type="ECO:0000256" key="1">
    <source>
        <dbReference type="SAM" id="Phobius"/>
    </source>
</evidence>
<name>A0A5J4VB42_9EUKA</name>
<organism evidence="2 3">
    <name type="scientific">Streblomastix strix</name>
    <dbReference type="NCBI Taxonomy" id="222440"/>
    <lineage>
        <taxon>Eukaryota</taxon>
        <taxon>Metamonada</taxon>
        <taxon>Preaxostyla</taxon>
        <taxon>Oxymonadida</taxon>
        <taxon>Streblomastigidae</taxon>
        <taxon>Streblomastix</taxon>
    </lineage>
</organism>
<keyword evidence="1" id="KW-0472">Membrane</keyword>
<proteinExistence type="predicted"/>
<evidence type="ECO:0000313" key="2">
    <source>
        <dbReference type="EMBL" id="KAA6379604.1"/>
    </source>
</evidence>
<keyword evidence="1" id="KW-0812">Transmembrane</keyword>
<reference evidence="2 3" key="1">
    <citation type="submission" date="2019-03" db="EMBL/GenBank/DDBJ databases">
        <title>Single cell metagenomics reveals metabolic interactions within the superorganism composed of flagellate Streblomastix strix and complex community of Bacteroidetes bacteria on its surface.</title>
        <authorList>
            <person name="Treitli S.C."/>
            <person name="Kolisko M."/>
            <person name="Husnik F."/>
            <person name="Keeling P."/>
            <person name="Hampl V."/>
        </authorList>
    </citation>
    <scope>NUCLEOTIDE SEQUENCE [LARGE SCALE GENOMIC DNA]</scope>
    <source>
        <strain evidence="2">ST1C</strain>
    </source>
</reference>